<dbReference type="Proteomes" id="UP000597762">
    <property type="component" value="Unassembled WGS sequence"/>
</dbReference>
<dbReference type="Gene3D" id="3.40.50.300">
    <property type="entry name" value="P-loop containing nucleotide triphosphate hydrolases"/>
    <property type="match status" value="1"/>
</dbReference>
<dbReference type="InterPro" id="IPR019734">
    <property type="entry name" value="TPR_rpt"/>
</dbReference>
<evidence type="ECO:0000256" key="1">
    <source>
        <dbReference type="ARBA" id="ARBA00022737"/>
    </source>
</evidence>
<keyword evidence="1" id="KW-0677">Repeat</keyword>
<dbReference type="PANTHER" id="PTHR45641:SF19">
    <property type="entry name" value="NEPHROCYSTIN-3"/>
    <property type="match status" value="1"/>
</dbReference>
<dbReference type="Gene3D" id="1.25.40.10">
    <property type="entry name" value="Tetratricopeptide repeat domain"/>
    <property type="match status" value="2"/>
</dbReference>
<evidence type="ECO:0000256" key="2">
    <source>
        <dbReference type="ARBA" id="ARBA00022803"/>
    </source>
</evidence>
<name>A0A812C0B1_ACAPH</name>
<dbReference type="InterPro" id="IPR011990">
    <property type="entry name" value="TPR-like_helical_dom_sf"/>
</dbReference>
<proteinExistence type="predicted"/>
<keyword evidence="2 3" id="KW-0802">TPR repeat</keyword>
<accession>A0A812C0B1</accession>
<dbReference type="SUPFAM" id="SSF48452">
    <property type="entry name" value="TPR-like"/>
    <property type="match status" value="2"/>
</dbReference>
<sequence length="899" mass="102894">MPEAHTSVKIERRVDAETKTTETPRTDYGRERTERAEHHRFASFVQTFFISNIDIMASSCCDNNKKSPEMKSSYFIGRHDEREKLKTFLCESDLPLIQIYGLPYVGKTQLVKTALQEIILEISPQPLHWDYFCISNDTEWSTIHESLNKFLSSSNAPPPHIYVLDDFHKLRPSAWPSFQQICDTVFIRFPSTRIVLVVSGWKAFTITGIAYEKLKLQPLSLAESTSLFCRRSGLAISEETEACVNYLVESCNSLPGLLVRLSDRLEDLLKMMSLEHICHCLNTADNFYDCLTSSMPLSRDAAIFDCFEEYITNLPPTQQRALSILSCFDGHFGVDVATKMIETDRQSTFYNLVSLVEQKVITSDVDFKTFRIQRIARDFADQRLKHLRCNDVIKLKYINIIGEALVKAQDIYNRGLLTEAIGIINENWENIESLMRQGVHHSSDQNIFPAYYQIALQAESVLSSCYPRAAKDFFRGCLDNSYLFGDREEQALMKATYGRSITAYPDIGGYQEAMKYYQMALPVLKARGLNYRCLLLYTSMGFNYYMQGKYKKAINATEKGFNLEVTDRSENEVLRAKVTCASILAYNLGFEGQIARAESLLLESMKSLGDSEHPTMSVMLNSMGLLAERNGNQVEKALNWYMASLSRRRKISSINREKLVVSLCNVAKLLSRHKGKHVAALRLLMEAKAIREEYGWIHLNSALIQRYISDVYKRQGKTKESIPYAEDALNIYTSINPDYYGITELVADLAHSYILIKQPKTALSCFQKIYDKKHTILEDHSSECYLSGALEHIVRLNIDILHIQKFYTEELLAELRRLSQLPEIRRSVKAKYLRHVGSYSYSLLLMENKIGMAEDHAGVLLETLPGTCYYCAKFMKLSECTQQEYINMINGLYVSDHLA</sequence>
<dbReference type="AlphaFoldDB" id="A0A812C0B1"/>
<gene>
    <name evidence="5" type="ORF">SPHA_26239</name>
</gene>
<organism evidence="5 6">
    <name type="scientific">Acanthosepion pharaonis</name>
    <name type="common">Pharaoh cuttlefish</name>
    <name type="synonym">Sepia pharaonis</name>
    <dbReference type="NCBI Taxonomy" id="158019"/>
    <lineage>
        <taxon>Eukaryota</taxon>
        <taxon>Metazoa</taxon>
        <taxon>Spiralia</taxon>
        <taxon>Lophotrochozoa</taxon>
        <taxon>Mollusca</taxon>
        <taxon>Cephalopoda</taxon>
        <taxon>Coleoidea</taxon>
        <taxon>Decapodiformes</taxon>
        <taxon>Sepiida</taxon>
        <taxon>Sepiina</taxon>
        <taxon>Sepiidae</taxon>
        <taxon>Acanthosepion</taxon>
    </lineage>
</organism>
<comment type="caution">
    <text evidence="5">The sequence shown here is derived from an EMBL/GenBank/DDBJ whole genome shotgun (WGS) entry which is preliminary data.</text>
</comment>
<keyword evidence="6" id="KW-1185">Reference proteome</keyword>
<dbReference type="InterPro" id="IPR027417">
    <property type="entry name" value="P-loop_NTPase"/>
</dbReference>
<dbReference type="OrthoDB" id="6105129at2759"/>
<evidence type="ECO:0000313" key="6">
    <source>
        <dbReference type="Proteomes" id="UP000597762"/>
    </source>
</evidence>
<feature type="region of interest" description="Disordered" evidence="4">
    <location>
        <begin position="1"/>
        <end position="33"/>
    </location>
</feature>
<dbReference type="SUPFAM" id="SSF52540">
    <property type="entry name" value="P-loop containing nucleoside triphosphate hydrolases"/>
    <property type="match status" value="1"/>
</dbReference>
<evidence type="ECO:0000313" key="5">
    <source>
        <dbReference type="EMBL" id="CAE1248458.1"/>
    </source>
</evidence>
<dbReference type="EMBL" id="CAHIKZ030001001">
    <property type="protein sequence ID" value="CAE1248458.1"/>
    <property type="molecule type" value="Genomic_DNA"/>
</dbReference>
<evidence type="ECO:0000256" key="4">
    <source>
        <dbReference type="SAM" id="MobiDB-lite"/>
    </source>
</evidence>
<dbReference type="PROSITE" id="PS50005">
    <property type="entry name" value="TPR"/>
    <property type="match status" value="1"/>
</dbReference>
<reference evidence="5" key="1">
    <citation type="submission" date="2021-01" db="EMBL/GenBank/DDBJ databases">
        <authorList>
            <person name="Li R."/>
            <person name="Bekaert M."/>
        </authorList>
    </citation>
    <scope>NUCLEOTIDE SEQUENCE</scope>
    <source>
        <strain evidence="5">Farmed</strain>
    </source>
</reference>
<evidence type="ECO:0000256" key="3">
    <source>
        <dbReference type="PROSITE-ProRule" id="PRU00339"/>
    </source>
</evidence>
<feature type="repeat" description="TPR" evidence="3">
    <location>
        <begin position="534"/>
        <end position="567"/>
    </location>
</feature>
<protein>
    <submittedName>
        <fullName evidence="5">Uncharacterized protein</fullName>
    </submittedName>
</protein>
<dbReference type="PANTHER" id="PTHR45641">
    <property type="entry name" value="TETRATRICOPEPTIDE REPEAT PROTEIN (AFU_ORTHOLOGUE AFUA_6G03870)"/>
    <property type="match status" value="1"/>
</dbReference>